<keyword evidence="7" id="KW-1133">Transmembrane helix</keyword>
<keyword evidence="7" id="KW-0472">Membrane</keyword>
<dbReference type="InterPro" id="IPR050660">
    <property type="entry name" value="NEK_Ser/Thr_kinase"/>
</dbReference>
<feature type="compositionally biased region" description="Basic residues" evidence="6">
    <location>
        <begin position="24"/>
        <end position="39"/>
    </location>
</feature>
<dbReference type="GO" id="GO:0005524">
    <property type="term" value="F:ATP binding"/>
    <property type="evidence" value="ECO:0007669"/>
    <property type="project" value="UniProtKB-KW"/>
</dbReference>
<dbReference type="Pfam" id="PF00069">
    <property type="entry name" value="Pkinase"/>
    <property type="match status" value="1"/>
</dbReference>
<dbReference type="InterPro" id="IPR000719">
    <property type="entry name" value="Prot_kinase_dom"/>
</dbReference>
<dbReference type="PROSITE" id="PS00108">
    <property type="entry name" value="PROTEIN_KINASE_ST"/>
    <property type="match status" value="1"/>
</dbReference>
<comment type="caution">
    <text evidence="9">The sequence shown here is derived from an EMBL/GenBank/DDBJ whole genome shotgun (WGS) entry which is preliminary data.</text>
</comment>
<evidence type="ECO:0000259" key="8">
    <source>
        <dbReference type="PROSITE" id="PS50011"/>
    </source>
</evidence>
<protein>
    <recommendedName>
        <fullName evidence="1">non-specific serine/threonine protein kinase</fullName>
        <ecNumber evidence="1">2.7.11.1</ecNumber>
    </recommendedName>
</protein>
<evidence type="ECO:0000256" key="6">
    <source>
        <dbReference type="SAM" id="MobiDB-lite"/>
    </source>
</evidence>
<feature type="region of interest" description="Disordered" evidence="6">
    <location>
        <begin position="340"/>
        <end position="365"/>
    </location>
</feature>
<dbReference type="InterPro" id="IPR008271">
    <property type="entry name" value="Ser/Thr_kinase_AS"/>
</dbReference>
<dbReference type="Gene3D" id="1.10.510.10">
    <property type="entry name" value="Transferase(Phosphotransferase) domain 1"/>
    <property type="match status" value="1"/>
</dbReference>
<keyword evidence="7" id="KW-0812">Transmembrane</keyword>
<evidence type="ECO:0000256" key="2">
    <source>
        <dbReference type="ARBA" id="ARBA00022679"/>
    </source>
</evidence>
<dbReference type="PANTHER" id="PTHR43671:SF13">
    <property type="entry name" value="SERINE_THREONINE-PROTEIN KINASE NEK2"/>
    <property type="match status" value="1"/>
</dbReference>
<reference evidence="10" key="1">
    <citation type="submission" date="2019-09" db="EMBL/GenBank/DDBJ databases">
        <title>Distinct polysaccharide growth profiles of human intestinal Prevotella copri isolates.</title>
        <authorList>
            <person name="Fehlner-Peach H."/>
            <person name="Magnabosco C."/>
            <person name="Raghavan V."/>
            <person name="Scher J.U."/>
            <person name="Tett A."/>
            <person name="Cox L.M."/>
            <person name="Gottsegen C."/>
            <person name="Watters A."/>
            <person name="Wiltshire- Gordon J.D."/>
            <person name="Segata N."/>
            <person name="Bonneau R."/>
            <person name="Littman D.R."/>
        </authorList>
    </citation>
    <scope>NUCLEOTIDE SEQUENCE [LARGE SCALE GENOMIC DNA]</scope>
    <source>
        <strain evidence="10">iAQ1179</strain>
    </source>
</reference>
<dbReference type="AlphaFoldDB" id="A0AA90ZM11"/>
<evidence type="ECO:0000313" key="9">
    <source>
        <dbReference type="EMBL" id="MQN12678.1"/>
    </source>
</evidence>
<keyword evidence="2" id="KW-0808">Transferase</keyword>
<sequence>MLHQGAAALSALHRAKRRAYRIVRGRKKRRSHPYQHHQPMKTASDKPMKTTSGFTEDINKEMNVAEPQPVESKFSNLSQCYVSISGHTRIFTATRYGKRYMLKCLKNDFLYTPIYRQALTKEFEIGLQLEHPNICHTIGMEEVENLGTTIVMEYIDGDTLQYLIDQQLLTAEMAHKIAHELMDALEYMHNKQMIHRDLKPANIMVTHNGKNVKLIDFGLSDSDSFTILKLPAGTSGYIAPEQLLQGAKSDPQADIYSLGMVLLDMAKATHNRHLRQMAEVCISRDLSIRPKSIREVREHKHESPLLKAGGIVLGIIALLLISLIAFTYYHRAQLKEKQNVPTETGQNASPDDNANEIQDYQLWQR</sequence>
<organism evidence="9 10">
    <name type="scientific">Segatella copri</name>
    <dbReference type="NCBI Taxonomy" id="165179"/>
    <lineage>
        <taxon>Bacteria</taxon>
        <taxon>Pseudomonadati</taxon>
        <taxon>Bacteroidota</taxon>
        <taxon>Bacteroidia</taxon>
        <taxon>Bacteroidales</taxon>
        <taxon>Prevotellaceae</taxon>
        <taxon>Segatella</taxon>
    </lineage>
</organism>
<evidence type="ECO:0000256" key="4">
    <source>
        <dbReference type="ARBA" id="ARBA00022777"/>
    </source>
</evidence>
<dbReference type="GO" id="GO:0004674">
    <property type="term" value="F:protein serine/threonine kinase activity"/>
    <property type="evidence" value="ECO:0007669"/>
    <property type="project" value="UniProtKB-KW"/>
</dbReference>
<feature type="domain" description="Protein kinase" evidence="8">
    <location>
        <begin position="76"/>
        <end position="365"/>
    </location>
</feature>
<keyword evidence="9" id="KW-0723">Serine/threonine-protein kinase</keyword>
<dbReference type="EC" id="2.7.11.1" evidence="1"/>
<accession>A0AA90ZM11</accession>
<evidence type="ECO:0000256" key="5">
    <source>
        <dbReference type="ARBA" id="ARBA00022840"/>
    </source>
</evidence>
<evidence type="ECO:0000256" key="1">
    <source>
        <dbReference type="ARBA" id="ARBA00012513"/>
    </source>
</evidence>
<keyword evidence="5" id="KW-0067">ATP-binding</keyword>
<evidence type="ECO:0000256" key="3">
    <source>
        <dbReference type="ARBA" id="ARBA00022741"/>
    </source>
</evidence>
<dbReference type="EMBL" id="VZCW01000201">
    <property type="protein sequence ID" value="MQN12678.1"/>
    <property type="molecule type" value="Genomic_DNA"/>
</dbReference>
<name>A0AA90ZM11_9BACT</name>
<feature type="transmembrane region" description="Helical" evidence="7">
    <location>
        <begin position="308"/>
        <end position="329"/>
    </location>
</feature>
<feature type="region of interest" description="Disordered" evidence="6">
    <location>
        <begin position="24"/>
        <end position="49"/>
    </location>
</feature>
<keyword evidence="3" id="KW-0547">Nucleotide-binding</keyword>
<dbReference type="Proteomes" id="UP000442105">
    <property type="component" value="Unassembled WGS sequence"/>
</dbReference>
<gene>
    <name evidence="9" type="ORF">F7D95_07560</name>
</gene>
<keyword evidence="4 9" id="KW-0418">Kinase</keyword>
<evidence type="ECO:0000256" key="7">
    <source>
        <dbReference type="SAM" id="Phobius"/>
    </source>
</evidence>
<dbReference type="PANTHER" id="PTHR43671">
    <property type="entry name" value="SERINE/THREONINE-PROTEIN KINASE NEK"/>
    <property type="match status" value="1"/>
</dbReference>
<dbReference type="PROSITE" id="PS50011">
    <property type="entry name" value="PROTEIN_KINASE_DOM"/>
    <property type="match status" value="1"/>
</dbReference>
<dbReference type="InterPro" id="IPR011009">
    <property type="entry name" value="Kinase-like_dom_sf"/>
</dbReference>
<proteinExistence type="predicted"/>
<dbReference type="SMART" id="SM00220">
    <property type="entry name" value="S_TKc"/>
    <property type="match status" value="1"/>
</dbReference>
<dbReference type="CDD" id="cd14014">
    <property type="entry name" value="STKc_PknB_like"/>
    <property type="match status" value="1"/>
</dbReference>
<dbReference type="SUPFAM" id="SSF56112">
    <property type="entry name" value="Protein kinase-like (PK-like)"/>
    <property type="match status" value="1"/>
</dbReference>
<evidence type="ECO:0000313" key="10">
    <source>
        <dbReference type="Proteomes" id="UP000442105"/>
    </source>
</evidence>